<evidence type="ECO:0000259" key="5">
    <source>
        <dbReference type="PROSITE" id="PS50977"/>
    </source>
</evidence>
<dbReference type="InterPro" id="IPR050109">
    <property type="entry name" value="HTH-type_TetR-like_transc_reg"/>
</dbReference>
<dbReference type="PANTHER" id="PTHR30055:SF234">
    <property type="entry name" value="HTH-TYPE TRANSCRIPTIONAL REGULATOR BETI"/>
    <property type="match status" value="1"/>
</dbReference>
<gene>
    <name evidence="6" type="ORF">GIS00_20295</name>
</gene>
<evidence type="ECO:0000256" key="1">
    <source>
        <dbReference type="ARBA" id="ARBA00023015"/>
    </source>
</evidence>
<dbReference type="EMBL" id="WLYK01000009">
    <property type="protein sequence ID" value="MTD16284.1"/>
    <property type="molecule type" value="Genomic_DNA"/>
</dbReference>
<keyword evidence="7" id="KW-1185">Reference proteome</keyword>
<comment type="caution">
    <text evidence="6">The sequence shown here is derived from an EMBL/GenBank/DDBJ whole genome shotgun (WGS) entry which is preliminary data.</text>
</comment>
<keyword evidence="1" id="KW-0805">Transcription regulation</keyword>
<dbReference type="SUPFAM" id="SSF46689">
    <property type="entry name" value="Homeodomain-like"/>
    <property type="match status" value="1"/>
</dbReference>
<organism evidence="6 7">
    <name type="scientific">Nakamurella alba</name>
    <dbReference type="NCBI Taxonomy" id="2665158"/>
    <lineage>
        <taxon>Bacteria</taxon>
        <taxon>Bacillati</taxon>
        <taxon>Actinomycetota</taxon>
        <taxon>Actinomycetes</taxon>
        <taxon>Nakamurellales</taxon>
        <taxon>Nakamurellaceae</taxon>
        <taxon>Nakamurella</taxon>
    </lineage>
</organism>
<dbReference type="SUPFAM" id="SSF48498">
    <property type="entry name" value="Tetracyclin repressor-like, C-terminal domain"/>
    <property type="match status" value="1"/>
</dbReference>
<dbReference type="Pfam" id="PF16859">
    <property type="entry name" value="TetR_C_11"/>
    <property type="match status" value="1"/>
</dbReference>
<dbReference type="Gene3D" id="1.10.10.60">
    <property type="entry name" value="Homeodomain-like"/>
    <property type="match status" value="1"/>
</dbReference>
<dbReference type="InterPro" id="IPR009057">
    <property type="entry name" value="Homeodomain-like_sf"/>
</dbReference>
<dbReference type="GO" id="GO:0003700">
    <property type="term" value="F:DNA-binding transcription factor activity"/>
    <property type="evidence" value="ECO:0007669"/>
    <property type="project" value="TreeGrafter"/>
</dbReference>
<dbReference type="InterPro" id="IPR036271">
    <property type="entry name" value="Tet_transcr_reg_TetR-rel_C_sf"/>
</dbReference>
<evidence type="ECO:0000256" key="4">
    <source>
        <dbReference type="PROSITE-ProRule" id="PRU00335"/>
    </source>
</evidence>
<dbReference type="InterPro" id="IPR001647">
    <property type="entry name" value="HTH_TetR"/>
</dbReference>
<dbReference type="AlphaFoldDB" id="A0A7K1FTY6"/>
<dbReference type="GO" id="GO:0000976">
    <property type="term" value="F:transcription cis-regulatory region binding"/>
    <property type="evidence" value="ECO:0007669"/>
    <property type="project" value="TreeGrafter"/>
</dbReference>
<evidence type="ECO:0000256" key="2">
    <source>
        <dbReference type="ARBA" id="ARBA00023125"/>
    </source>
</evidence>
<protein>
    <submittedName>
        <fullName evidence="6">TetR family transcriptional regulator</fullName>
    </submittedName>
</protein>
<dbReference type="PROSITE" id="PS50977">
    <property type="entry name" value="HTH_TETR_2"/>
    <property type="match status" value="1"/>
</dbReference>
<evidence type="ECO:0000256" key="3">
    <source>
        <dbReference type="ARBA" id="ARBA00023163"/>
    </source>
</evidence>
<dbReference type="InterPro" id="IPR011075">
    <property type="entry name" value="TetR_C"/>
</dbReference>
<dbReference type="RefSeq" id="WP_154770299.1">
    <property type="nucleotide sequence ID" value="NZ_WLYK01000009.1"/>
</dbReference>
<dbReference type="Pfam" id="PF00440">
    <property type="entry name" value="TetR_N"/>
    <property type="match status" value="1"/>
</dbReference>
<keyword evidence="2 4" id="KW-0238">DNA-binding</keyword>
<dbReference type="PANTHER" id="PTHR30055">
    <property type="entry name" value="HTH-TYPE TRANSCRIPTIONAL REGULATOR RUTR"/>
    <property type="match status" value="1"/>
</dbReference>
<dbReference type="PRINTS" id="PR00455">
    <property type="entry name" value="HTHTETR"/>
</dbReference>
<evidence type="ECO:0000313" key="6">
    <source>
        <dbReference type="EMBL" id="MTD16284.1"/>
    </source>
</evidence>
<feature type="domain" description="HTH tetR-type" evidence="5">
    <location>
        <begin position="15"/>
        <end position="75"/>
    </location>
</feature>
<accession>A0A7K1FTY6</accession>
<feature type="DNA-binding region" description="H-T-H motif" evidence="4">
    <location>
        <begin position="38"/>
        <end position="57"/>
    </location>
</feature>
<dbReference type="Gene3D" id="1.10.357.10">
    <property type="entry name" value="Tetracycline Repressor, domain 2"/>
    <property type="match status" value="1"/>
</dbReference>
<reference evidence="6 7" key="1">
    <citation type="submission" date="2019-11" db="EMBL/GenBank/DDBJ databases">
        <authorList>
            <person name="Jiang L.-Q."/>
        </authorList>
    </citation>
    <scope>NUCLEOTIDE SEQUENCE [LARGE SCALE GENOMIC DNA]</scope>
    <source>
        <strain evidence="6 7">YIM 132087</strain>
    </source>
</reference>
<proteinExistence type="predicted"/>
<name>A0A7K1FTY6_9ACTN</name>
<dbReference type="Proteomes" id="UP000460221">
    <property type="component" value="Unassembled WGS sequence"/>
</dbReference>
<keyword evidence="3" id="KW-0804">Transcription</keyword>
<evidence type="ECO:0000313" key="7">
    <source>
        <dbReference type="Proteomes" id="UP000460221"/>
    </source>
</evidence>
<sequence>MEPADPDVARRRRGTVLEDAILEAALTELNEQGWNGFSMTRVAATAGTGKASLYRRWPDKQSLVQAAAARMAARGDVNRPELTGRLRYDLFQFLLGVATFLTGPFGQVVRGFVTDVDPAALSGPFVVDDRIAAVDAILAAAQRTGEFDGREIPVHAVNVGSNLVVHHFLVHGAVPDRRTIGEFVDTVWLPLLVPTPAVDRRRTS</sequence>